<dbReference type="InterPro" id="IPR000089">
    <property type="entry name" value="Biotin_lipoyl"/>
</dbReference>
<keyword evidence="11" id="KW-1185">Reference proteome</keyword>
<evidence type="ECO:0000313" key="11">
    <source>
        <dbReference type="Proteomes" id="UP001447188"/>
    </source>
</evidence>
<comment type="caution">
    <text evidence="10">The sequence shown here is derived from an EMBL/GenBank/DDBJ whole genome shotgun (WGS) entry which is preliminary data.</text>
</comment>
<evidence type="ECO:0000256" key="3">
    <source>
        <dbReference type="ARBA" id="ARBA00022823"/>
    </source>
</evidence>
<dbReference type="InterPro" id="IPR036625">
    <property type="entry name" value="E3-bd_dom_sf"/>
</dbReference>
<dbReference type="EMBL" id="JBBBZM010000025">
    <property type="protein sequence ID" value="KAL0638202.1"/>
    <property type="molecule type" value="Genomic_DNA"/>
</dbReference>
<dbReference type="GO" id="GO:0004742">
    <property type="term" value="F:dihydrolipoyllysine-residue acetyltransferase activity"/>
    <property type="evidence" value="ECO:0007669"/>
    <property type="project" value="UniProtKB-EC"/>
</dbReference>
<feature type="compositionally biased region" description="Basic and acidic residues" evidence="7">
    <location>
        <begin position="157"/>
        <end position="175"/>
    </location>
</feature>
<dbReference type="EC" id="2.3.1.12" evidence="6"/>
<proteinExistence type="inferred from homology"/>
<keyword evidence="10" id="KW-0670">Pyruvate</keyword>
<evidence type="ECO:0000256" key="1">
    <source>
        <dbReference type="ARBA" id="ARBA00007317"/>
    </source>
</evidence>
<organism evidence="10 11">
    <name type="scientific">Discina gigas</name>
    <dbReference type="NCBI Taxonomy" id="1032678"/>
    <lineage>
        <taxon>Eukaryota</taxon>
        <taxon>Fungi</taxon>
        <taxon>Dikarya</taxon>
        <taxon>Ascomycota</taxon>
        <taxon>Pezizomycotina</taxon>
        <taxon>Pezizomycetes</taxon>
        <taxon>Pezizales</taxon>
        <taxon>Discinaceae</taxon>
        <taxon>Discina</taxon>
    </lineage>
</organism>
<dbReference type="PROSITE" id="PS50968">
    <property type="entry name" value="BIOTINYL_LIPOYL"/>
    <property type="match status" value="1"/>
</dbReference>
<comment type="similarity">
    <text evidence="1 6">Belongs to the 2-oxoacid dehydrogenase family.</text>
</comment>
<evidence type="ECO:0000259" key="9">
    <source>
        <dbReference type="PROSITE" id="PS51826"/>
    </source>
</evidence>
<dbReference type="InterPro" id="IPR001078">
    <property type="entry name" value="2-oxoacid_DH_actylTfrase"/>
</dbReference>
<dbReference type="Proteomes" id="UP001447188">
    <property type="component" value="Unassembled WGS sequence"/>
</dbReference>
<keyword evidence="3 6" id="KW-0450">Lipoyl</keyword>
<dbReference type="Gene3D" id="2.40.50.100">
    <property type="match status" value="1"/>
</dbReference>
<dbReference type="Pfam" id="PF00364">
    <property type="entry name" value="Biotin_lipoyl"/>
    <property type="match status" value="1"/>
</dbReference>
<dbReference type="InterPro" id="IPR023213">
    <property type="entry name" value="CAT-like_dom_sf"/>
</dbReference>
<keyword evidence="5 6" id="KW-0012">Acyltransferase</keyword>
<dbReference type="InterPro" id="IPR045257">
    <property type="entry name" value="E2/Pdx1"/>
</dbReference>
<comment type="subcellular location">
    <subcellularLocation>
        <location evidence="6">Mitochondrion</location>
    </subcellularLocation>
</comment>
<evidence type="ECO:0000259" key="8">
    <source>
        <dbReference type="PROSITE" id="PS50968"/>
    </source>
</evidence>
<comment type="catalytic activity">
    <reaction evidence="6">
        <text>N(6)-[(R)-dihydrolipoyl]-L-lysyl-[protein] + acetyl-CoA = N(6)-[(R)-S(8)-acetyldihydrolipoyl]-L-lysyl-[protein] + CoA</text>
        <dbReference type="Rhea" id="RHEA:17017"/>
        <dbReference type="Rhea" id="RHEA-COMP:10475"/>
        <dbReference type="Rhea" id="RHEA-COMP:10478"/>
        <dbReference type="ChEBI" id="CHEBI:57287"/>
        <dbReference type="ChEBI" id="CHEBI:57288"/>
        <dbReference type="ChEBI" id="CHEBI:83100"/>
        <dbReference type="ChEBI" id="CHEBI:83111"/>
        <dbReference type="EC" id="2.3.1.12"/>
    </reaction>
</comment>
<dbReference type="InterPro" id="IPR011053">
    <property type="entry name" value="Single_hybrid_motif"/>
</dbReference>
<protein>
    <recommendedName>
        <fullName evidence="6">Acetyltransferase component of pyruvate dehydrogenase complex</fullName>
        <ecNumber evidence="6">2.3.1.12</ecNumber>
    </recommendedName>
</protein>
<accession>A0ABR3GR40</accession>
<dbReference type="Gene3D" id="3.30.559.10">
    <property type="entry name" value="Chloramphenicol acetyltransferase-like domain"/>
    <property type="match status" value="1"/>
</dbReference>
<evidence type="ECO:0000256" key="2">
    <source>
        <dbReference type="ARBA" id="ARBA00022679"/>
    </source>
</evidence>
<dbReference type="PANTHER" id="PTHR23151:SF90">
    <property type="entry name" value="DIHYDROLIPOYLLYSINE-RESIDUE ACETYLTRANSFERASE COMPONENT OF PYRUVATE DEHYDROGENASE COMPLEX, MITOCHONDRIAL-RELATED"/>
    <property type="match status" value="1"/>
</dbReference>
<dbReference type="InterPro" id="IPR004167">
    <property type="entry name" value="PSBD"/>
</dbReference>
<dbReference type="Pfam" id="PF00198">
    <property type="entry name" value="2-oxoacid_dh"/>
    <property type="match status" value="1"/>
</dbReference>
<feature type="region of interest" description="Disordered" evidence="7">
    <location>
        <begin position="87"/>
        <end position="127"/>
    </location>
</feature>
<comment type="function">
    <text evidence="6">The pyruvate dehydrogenase complex catalyzes the overall conversion of pyruvate to acetyl-CoA and CO(2).</text>
</comment>
<dbReference type="SUPFAM" id="SSF47005">
    <property type="entry name" value="Peripheral subunit-binding domain of 2-oxo acid dehydrogenase complex"/>
    <property type="match status" value="1"/>
</dbReference>
<dbReference type="PROSITE" id="PS00189">
    <property type="entry name" value="LIPOYL"/>
    <property type="match status" value="1"/>
</dbReference>
<gene>
    <name evidence="10" type="primary">LAT1</name>
    <name evidence="10" type="ORF">Q9L58_002818</name>
</gene>
<evidence type="ECO:0000256" key="6">
    <source>
        <dbReference type="RuleBase" id="RU361137"/>
    </source>
</evidence>
<feature type="region of interest" description="Disordered" evidence="7">
    <location>
        <begin position="157"/>
        <end position="187"/>
    </location>
</feature>
<dbReference type="CDD" id="cd06849">
    <property type="entry name" value="lipoyl_domain"/>
    <property type="match status" value="1"/>
</dbReference>
<dbReference type="InterPro" id="IPR006257">
    <property type="entry name" value="LAT1"/>
</dbReference>
<feature type="compositionally biased region" description="Low complexity" evidence="7">
    <location>
        <begin position="177"/>
        <end position="187"/>
    </location>
</feature>
<evidence type="ECO:0000313" key="10">
    <source>
        <dbReference type="EMBL" id="KAL0638202.1"/>
    </source>
</evidence>
<dbReference type="NCBIfam" id="TIGR01349">
    <property type="entry name" value="PDHac_trf_mito"/>
    <property type="match status" value="1"/>
</dbReference>
<evidence type="ECO:0000256" key="5">
    <source>
        <dbReference type="ARBA" id="ARBA00023315"/>
    </source>
</evidence>
<evidence type="ECO:0000256" key="7">
    <source>
        <dbReference type="SAM" id="MobiDB-lite"/>
    </source>
</evidence>
<dbReference type="PANTHER" id="PTHR23151">
    <property type="entry name" value="DIHYDROLIPOAMIDE ACETYL/SUCCINYL-TRANSFERASE-RELATED"/>
    <property type="match status" value="1"/>
</dbReference>
<sequence>MPALSPTMTAGNIGVWQKKPGDSISAGDVLVEIETDKAQMDFEYQEDGVFAKILRDSGSKDVAVGNPIAILVEDSADIGAFADFVAEGSGSGSSAPPPPKKESAEPSESPRPAETKSEEPSSSGGRIETVLERTGRIAISPLAKQLALERGIPIKDIKGTGEGGRITKSDVEKAKPASGGAAASTAASTEVPITSMRKTIATRLTSSKNTNPHYYVSASLSVGKLLRLRQVLNAGAGENPKISINDFIIKAVGAALLRVPAVNSSYLEDEGVIRTYSTADISIAVATPTGLMTPIVKNVTGKGLLSISGDVKALSAKARDGKLRPEEYLGGTFTISNMGMNPAVESFTAIINPPQAGILAVGTVKRVAVMGKDEGVEWDHQIIVTGSFDHRAVDGAVGGEFLRELKKIVENPMELLL</sequence>
<feature type="domain" description="Peripheral subunit-binding (PSBD)" evidence="9">
    <location>
        <begin position="138"/>
        <end position="175"/>
    </location>
</feature>
<evidence type="ECO:0000256" key="4">
    <source>
        <dbReference type="ARBA" id="ARBA00022946"/>
    </source>
</evidence>
<keyword evidence="4" id="KW-0809">Transit peptide</keyword>
<feature type="domain" description="Lipoyl-binding" evidence="8">
    <location>
        <begin position="1"/>
        <end position="72"/>
    </location>
</feature>
<dbReference type="PROSITE" id="PS51826">
    <property type="entry name" value="PSBD"/>
    <property type="match status" value="1"/>
</dbReference>
<comment type="cofactor">
    <cofactor evidence="6">
        <name>(R)-lipoate</name>
        <dbReference type="ChEBI" id="CHEBI:83088"/>
    </cofactor>
    <text evidence="6">Binds 1 lipoyl cofactor covalently.</text>
</comment>
<dbReference type="SUPFAM" id="SSF51230">
    <property type="entry name" value="Single hybrid motif"/>
    <property type="match status" value="1"/>
</dbReference>
<name>A0ABR3GR40_9PEZI</name>
<dbReference type="Pfam" id="PF02817">
    <property type="entry name" value="E3_binding"/>
    <property type="match status" value="1"/>
</dbReference>
<dbReference type="Gene3D" id="4.10.320.10">
    <property type="entry name" value="E3-binding domain"/>
    <property type="match status" value="1"/>
</dbReference>
<reference evidence="10 11" key="1">
    <citation type="submission" date="2024-02" db="EMBL/GenBank/DDBJ databases">
        <title>Discinaceae phylogenomics.</title>
        <authorList>
            <person name="Dirks A.C."/>
            <person name="James T.Y."/>
        </authorList>
    </citation>
    <scope>NUCLEOTIDE SEQUENCE [LARGE SCALE GENOMIC DNA]</scope>
    <source>
        <strain evidence="10 11">ACD0624</strain>
    </source>
</reference>
<dbReference type="InterPro" id="IPR003016">
    <property type="entry name" value="2-oxoA_DH_lipoyl-BS"/>
</dbReference>
<keyword evidence="2 6" id="KW-0808">Transferase</keyword>
<dbReference type="SUPFAM" id="SSF52777">
    <property type="entry name" value="CoA-dependent acyltransferases"/>
    <property type="match status" value="1"/>
</dbReference>